<protein>
    <submittedName>
        <fullName evidence="2">Uncharacterized protein</fullName>
    </submittedName>
</protein>
<dbReference type="Proteomes" id="UP001163046">
    <property type="component" value="Unassembled WGS sequence"/>
</dbReference>
<dbReference type="AlphaFoldDB" id="A0A9W9Y882"/>
<organism evidence="2 3">
    <name type="scientific">Desmophyllum pertusum</name>
    <dbReference type="NCBI Taxonomy" id="174260"/>
    <lineage>
        <taxon>Eukaryota</taxon>
        <taxon>Metazoa</taxon>
        <taxon>Cnidaria</taxon>
        <taxon>Anthozoa</taxon>
        <taxon>Hexacorallia</taxon>
        <taxon>Scleractinia</taxon>
        <taxon>Caryophylliina</taxon>
        <taxon>Caryophylliidae</taxon>
        <taxon>Desmophyllum</taxon>
    </lineage>
</organism>
<dbReference type="OrthoDB" id="10064381at2759"/>
<reference evidence="2" key="1">
    <citation type="submission" date="2023-01" db="EMBL/GenBank/DDBJ databases">
        <title>Genome assembly of the deep-sea coral Lophelia pertusa.</title>
        <authorList>
            <person name="Herrera S."/>
            <person name="Cordes E."/>
        </authorList>
    </citation>
    <scope>NUCLEOTIDE SEQUENCE</scope>
    <source>
        <strain evidence="2">USNM1676648</strain>
        <tissue evidence="2">Polyp</tissue>
    </source>
</reference>
<feature type="region of interest" description="Disordered" evidence="1">
    <location>
        <begin position="98"/>
        <end position="118"/>
    </location>
</feature>
<evidence type="ECO:0000313" key="2">
    <source>
        <dbReference type="EMBL" id="KAJ7323120.1"/>
    </source>
</evidence>
<dbReference type="EMBL" id="MU827817">
    <property type="protein sequence ID" value="KAJ7323120.1"/>
    <property type="molecule type" value="Genomic_DNA"/>
</dbReference>
<accession>A0A9W9Y882</accession>
<feature type="compositionally biased region" description="Polar residues" evidence="1">
    <location>
        <begin position="98"/>
        <end position="110"/>
    </location>
</feature>
<gene>
    <name evidence="2" type="ORF">OS493_032407</name>
</gene>
<evidence type="ECO:0000256" key="1">
    <source>
        <dbReference type="SAM" id="MobiDB-lite"/>
    </source>
</evidence>
<sequence length="118" mass="13230">MLLESSRSMQQRPPPDADQVSMTVQFLEATQSLFEFGILSHAKILDASSPVLNNMEDGFLFFVAWADYCYGEGYNLATPAQTVFLAWQEQTKHMENPANLSCTAKRQLSTPRGHRGKS</sequence>
<evidence type="ECO:0000313" key="3">
    <source>
        <dbReference type="Proteomes" id="UP001163046"/>
    </source>
</evidence>
<proteinExistence type="predicted"/>
<keyword evidence="3" id="KW-1185">Reference proteome</keyword>
<name>A0A9W9Y882_9CNID</name>
<comment type="caution">
    <text evidence="2">The sequence shown here is derived from an EMBL/GenBank/DDBJ whole genome shotgun (WGS) entry which is preliminary data.</text>
</comment>